<dbReference type="GO" id="GO:0000166">
    <property type="term" value="F:nucleotide binding"/>
    <property type="evidence" value="ECO:0007669"/>
    <property type="project" value="UniProtKB-KW"/>
</dbReference>
<dbReference type="Proteomes" id="UP000630718">
    <property type="component" value="Unassembled WGS sequence"/>
</dbReference>
<comment type="catalytic activity">
    <reaction evidence="6">
        <text>D-sedoheptulose 7-phosphate = 2-epi-5-epi-valiolone + phosphate</text>
        <dbReference type="Rhea" id="RHEA:44184"/>
        <dbReference type="ChEBI" id="CHEBI:43474"/>
        <dbReference type="ChEBI" id="CHEBI:57483"/>
        <dbReference type="ChEBI" id="CHEBI:84187"/>
        <dbReference type="EC" id="4.2.3.152"/>
    </reaction>
</comment>
<keyword evidence="5" id="KW-0456">Lyase</keyword>
<reference evidence="12" key="1">
    <citation type="journal article" date="2014" name="Int. J. Syst. Evol. Microbiol.">
        <title>Complete genome sequence of Corynebacterium casei LMG S-19264T (=DSM 44701T), isolated from a smear-ripened cheese.</title>
        <authorList>
            <consortium name="US DOE Joint Genome Institute (JGI-PGF)"/>
            <person name="Walter F."/>
            <person name="Albersmeier A."/>
            <person name="Kalinowski J."/>
            <person name="Ruckert C."/>
        </authorList>
    </citation>
    <scope>NUCLEOTIDE SEQUENCE</scope>
    <source>
        <strain evidence="12">JCM 4477</strain>
    </source>
</reference>
<dbReference type="InterPro" id="IPR056179">
    <property type="entry name" value="DHQS_C"/>
</dbReference>
<evidence type="ECO:0000313" key="13">
    <source>
        <dbReference type="Proteomes" id="UP000630718"/>
    </source>
</evidence>
<dbReference type="Pfam" id="PF01761">
    <property type="entry name" value="DHQ_synthase"/>
    <property type="match status" value="1"/>
</dbReference>
<comment type="caution">
    <text evidence="12">The sequence shown here is derived from an EMBL/GenBank/DDBJ whole genome shotgun (WGS) entry which is preliminary data.</text>
</comment>
<feature type="domain" description="3-dehydroquinate synthase C-terminal" evidence="11">
    <location>
        <begin position="221"/>
        <end position="363"/>
    </location>
</feature>
<proteinExistence type="predicted"/>
<reference evidence="12" key="2">
    <citation type="submission" date="2020-09" db="EMBL/GenBank/DDBJ databases">
        <authorList>
            <person name="Sun Q."/>
            <person name="Ohkuma M."/>
        </authorList>
    </citation>
    <scope>NUCLEOTIDE SEQUENCE</scope>
    <source>
        <strain evidence="12">JCM 4477</strain>
    </source>
</reference>
<dbReference type="EMBL" id="BNBI01000014">
    <property type="protein sequence ID" value="GHF24310.1"/>
    <property type="molecule type" value="Genomic_DNA"/>
</dbReference>
<evidence type="ECO:0000256" key="8">
    <source>
        <dbReference type="ARBA" id="ARBA00024092"/>
    </source>
</evidence>
<dbReference type="InterPro" id="IPR050071">
    <property type="entry name" value="Dehydroquinate_synthase"/>
</dbReference>
<dbReference type="InterPro" id="IPR030960">
    <property type="entry name" value="DHQS/DOIS_N"/>
</dbReference>
<evidence type="ECO:0000256" key="9">
    <source>
        <dbReference type="SAM" id="MobiDB-lite"/>
    </source>
</evidence>
<keyword evidence="3" id="KW-0547">Nucleotide-binding</keyword>
<name>A0A919ASP1_9ACTN</name>
<evidence type="ECO:0000313" key="12">
    <source>
        <dbReference type="EMBL" id="GHF24310.1"/>
    </source>
</evidence>
<organism evidence="12 13">
    <name type="scientific">Streptomyces fumanus</name>
    <dbReference type="NCBI Taxonomy" id="67302"/>
    <lineage>
        <taxon>Bacteria</taxon>
        <taxon>Bacillati</taxon>
        <taxon>Actinomycetota</taxon>
        <taxon>Actinomycetes</taxon>
        <taxon>Kitasatosporales</taxon>
        <taxon>Streptomycetaceae</taxon>
        <taxon>Streptomyces</taxon>
    </lineage>
</organism>
<keyword evidence="2" id="KW-0479">Metal-binding</keyword>
<dbReference type="EC" id="4.2.3.152" evidence="7"/>
<evidence type="ECO:0000256" key="7">
    <source>
        <dbReference type="ARBA" id="ARBA00024060"/>
    </source>
</evidence>
<feature type="compositionally biased region" description="Pro residues" evidence="9">
    <location>
        <begin position="8"/>
        <end position="32"/>
    </location>
</feature>
<sequence length="427" mass="45682">MSVSAPTAPAPAPAAAPAPVGTPLPADLPKPPGLTWRVESREPVGYDVSIVRGLLNPVNPVLARACGADGRTPARCLVVIDDKVDALYGERLRGYLETWRIDASFKVLPGDESAKELASAVEVTEAMTAMGLLRRTEKILAVGGGVVLDIAGFAASLYRRGVPYIRVPTTLLGQVDAGVGVKTGVNHGHHKNRLGTYYAPETALIDPEFLATVEPRHITNGMAEIIKMALVKDAALFRLLESTAAHSTPRSLAASGPAATEVISRAIAGMLDELEPNLWERVLERSVDYGHTFSPSLELRADPPLLHGEAVAVDMAICVALAHLRGLLGAEDTDRALRLMHTTGLPLTHPVFTPDLLEEALRDAVKHRDGLQRVPLTDGIGRVRFVNDLTRGELERALEFVHHRAAALRDPAAEERAAEDDLVAVAS</sequence>
<evidence type="ECO:0000256" key="5">
    <source>
        <dbReference type="ARBA" id="ARBA00023239"/>
    </source>
</evidence>
<comment type="cofactor">
    <cofactor evidence="1">
        <name>NAD(+)</name>
        <dbReference type="ChEBI" id="CHEBI:57540"/>
    </cofactor>
</comment>
<dbReference type="Gene3D" id="3.40.50.1970">
    <property type="match status" value="1"/>
</dbReference>
<dbReference type="SUPFAM" id="SSF56796">
    <property type="entry name" value="Dehydroquinate synthase-like"/>
    <property type="match status" value="1"/>
</dbReference>
<evidence type="ECO:0000256" key="6">
    <source>
        <dbReference type="ARBA" id="ARBA00023993"/>
    </source>
</evidence>
<dbReference type="InterPro" id="IPR035872">
    <property type="entry name" value="EEVS-like"/>
</dbReference>
<accession>A0A919ASP1</accession>
<dbReference type="PANTHER" id="PTHR43622:SF3">
    <property type="entry name" value="2-EPI-5-EPI-VALIOLONE SYNTHASE"/>
    <property type="match status" value="1"/>
</dbReference>
<keyword evidence="4" id="KW-0520">NAD</keyword>
<dbReference type="GO" id="GO:0017000">
    <property type="term" value="P:antibiotic biosynthetic process"/>
    <property type="evidence" value="ECO:0007669"/>
    <property type="project" value="InterPro"/>
</dbReference>
<dbReference type="Gene3D" id="1.20.1090.10">
    <property type="entry name" value="Dehydroquinate synthase-like - alpha domain"/>
    <property type="match status" value="1"/>
</dbReference>
<evidence type="ECO:0000256" key="2">
    <source>
        <dbReference type="ARBA" id="ARBA00022723"/>
    </source>
</evidence>
<feature type="domain" description="3-dehydroquinate synthase N-terminal" evidence="10">
    <location>
        <begin position="107"/>
        <end position="219"/>
    </location>
</feature>
<dbReference type="CDD" id="cd08199">
    <property type="entry name" value="EEVS"/>
    <property type="match status" value="1"/>
</dbReference>
<evidence type="ECO:0000256" key="1">
    <source>
        <dbReference type="ARBA" id="ARBA00001911"/>
    </source>
</evidence>
<gene>
    <name evidence="12" type="ORF">GCM10018772_57520</name>
</gene>
<dbReference type="GO" id="GO:0003856">
    <property type="term" value="F:3-dehydroquinate synthase activity"/>
    <property type="evidence" value="ECO:0007669"/>
    <property type="project" value="TreeGrafter"/>
</dbReference>
<protein>
    <recommendedName>
        <fullName evidence="8">2-epi-5-epi-valiolone synthase</fullName>
        <ecNumber evidence="7">4.2.3.152</ecNumber>
    </recommendedName>
</protein>
<evidence type="ECO:0000259" key="10">
    <source>
        <dbReference type="Pfam" id="PF01761"/>
    </source>
</evidence>
<evidence type="ECO:0000256" key="4">
    <source>
        <dbReference type="ARBA" id="ARBA00023027"/>
    </source>
</evidence>
<dbReference type="PANTHER" id="PTHR43622">
    <property type="entry name" value="3-DEHYDROQUINATE SYNTHASE"/>
    <property type="match status" value="1"/>
</dbReference>
<evidence type="ECO:0000256" key="3">
    <source>
        <dbReference type="ARBA" id="ARBA00022741"/>
    </source>
</evidence>
<dbReference type="RefSeq" id="WP_190207354.1">
    <property type="nucleotide sequence ID" value="NZ_BNBI01000014.1"/>
</dbReference>
<dbReference type="Pfam" id="PF24621">
    <property type="entry name" value="DHQS_C"/>
    <property type="match status" value="1"/>
</dbReference>
<keyword evidence="13" id="KW-1185">Reference proteome</keyword>
<feature type="region of interest" description="Disordered" evidence="9">
    <location>
        <begin position="1"/>
        <end position="33"/>
    </location>
</feature>
<dbReference type="AlphaFoldDB" id="A0A919ASP1"/>
<evidence type="ECO:0000259" key="11">
    <source>
        <dbReference type="Pfam" id="PF24621"/>
    </source>
</evidence>
<dbReference type="GO" id="GO:0046872">
    <property type="term" value="F:metal ion binding"/>
    <property type="evidence" value="ECO:0007669"/>
    <property type="project" value="UniProtKB-KW"/>
</dbReference>